<gene>
    <name evidence="1" type="ORF">PISMIDRAFT_677123</name>
    <name evidence="2" type="ORF">PISMIDRAFT_677131</name>
</gene>
<evidence type="ECO:0000313" key="1">
    <source>
        <dbReference type="EMBL" id="KIK25505.1"/>
    </source>
</evidence>
<evidence type="ECO:0000313" key="3">
    <source>
        <dbReference type="Proteomes" id="UP000054018"/>
    </source>
</evidence>
<proteinExistence type="predicted"/>
<reference evidence="2" key="3">
    <citation type="submission" date="2015-02" db="EMBL/GenBank/DDBJ databases">
        <title>Evolutionary Origins and Diversification of the Mycorrhizal Mutualists.</title>
        <authorList>
            <consortium name="DOE Joint Genome Institute"/>
            <consortium name="Mycorrhizal Genomics Consortium"/>
            <person name="Kohler A."/>
            <person name="Kuo A."/>
            <person name="Nagy L.G."/>
            <person name="Floudas D."/>
            <person name="Copeland A."/>
            <person name="Barry K.W."/>
            <person name="Cichocki N."/>
            <person name="Veneault-Fourrey C."/>
            <person name="LaButti K."/>
            <person name="Lindquist E.A."/>
            <person name="Lipzen A."/>
            <person name="Lundell T."/>
            <person name="Morin E."/>
            <person name="Murat C."/>
            <person name="Riley R."/>
            <person name="Ohm R."/>
            <person name="Sun H."/>
            <person name="Tunlid A."/>
            <person name="Henrissat B."/>
            <person name="Grigoriev I.V."/>
            <person name="Hibbett D.S."/>
            <person name="Martin F."/>
        </authorList>
    </citation>
    <scope>NUCLEOTIDE SEQUENCE</scope>
    <source>
        <strain evidence="2 3">441</strain>
    </source>
</reference>
<protein>
    <submittedName>
        <fullName evidence="2">Unplaced genomic scaffold scaffold_23, whole genome shotgun sequence</fullName>
    </submittedName>
</protein>
<sequence length="77" mass="9220">MDYWLGNYVRIMGDHDASHWCQRSCQVHKRYEHSRSGILDTVYRQLQSAPLVHAVDLFRNRDGFEAQFHYEGYLPFT</sequence>
<keyword evidence="3" id="KW-1185">Reference proteome</keyword>
<evidence type="ECO:0000313" key="2">
    <source>
        <dbReference type="EMBL" id="KIK25506.1"/>
    </source>
</evidence>
<name>A0A0C9Z896_9AGAM</name>
<accession>A0A0C9Z896</accession>
<dbReference type="EMBL" id="KN833707">
    <property type="protein sequence ID" value="KIK25506.1"/>
    <property type="molecule type" value="Genomic_DNA"/>
</dbReference>
<dbReference type="Proteomes" id="UP000054018">
    <property type="component" value="Unassembled WGS sequence"/>
</dbReference>
<dbReference type="HOGENOM" id="CLU_2639008_0_0_1"/>
<organism evidence="2 3">
    <name type="scientific">Pisolithus microcarpus 441</name>
    <dbReference type="NCBI Taxonomy" id="765257"/>
    <lineage>
        <taxon>Eukaryota</taxon>
        <taxon>Fungi</taxon>
        <taxon>Dikarya</taxon>
        <taxon>Basidiomycota</taxon>
        <taxon>Agaricomycotina</taxon>
        <taxon>Agaricomycetes</taxon>
        <taxon>Agaricomycetidae</taxon>
        <taxon>Boletales</taxon>
        <taxon>Sclerodermatineae</taxon>
        <taxon>Pisolithaceae</taxon>
        <taxon>Pisolithus</taxon>
    </lineage>
</organism>
<dbReference type="EMBL" id="KN833707">
    <property type="protein sequence ID" value="KIK25505.1"/>
    <property type="molecule type" value="Genomic_DNA"/>
</dbReference>
<dbReference type="AlphaFoldDB" id="A0A0C9Z896"/>
<reference evidence="2 3" key="1">
    <citation type="submission" date="2014-04" db="EMBL/GenBank/DDBJ databases">
        <authorList>
            <consortium name="DOE Joint Genome Institute"/>
            <person name="Kuo A."/>
            <person name="Kohler A."/>
            <person name="Costa M.D."/>
            <person name="Nagy L.G."/>
            <person name="Floudas D."/>
            <person name="Copeland A."/>
            <person name="Barry K.W."/>
            <person name="Cichocki N."/>
            <person name="Veneault-Fourrey C."/>
            <person name="LaButti K."/>
            <person name="Lindquist E.A."/>
            <person name="Lipzen A."/>
            <person name="Lundell T."/>
            <person name="Morin E."/>
            <person name="Murat C."/>
            <person name="Sun H."/>
            <person name="Tunlid A."/>
            <person name="Henrissat B."/>
            <person name="Grigoriev I.V."/>
            <person name="Hibbett D.S."/>
            <person name="Martin F."/>
            <person name="Nordberg H.P."/>
            <person name="Cantor M.N."/>
            <person name="Hua S.X."/>
        </authorList>
    </citation>
    <scope>NUCLEOTIDE SEQUENCE [LARGE SCALE GENOMIC DNA]</scope>
    <source>
        <strain evidence="2 3">441</strain>
    </source>
</reference>
<reference evidence="3" key="2">
    <citation type="submission" date="2015-01" db="EMBL/GenBank/DDBJ databases">
        <title>Evolutionary Origins and Diversification of the Mycorrhizal Mutualists.</title>
        <authorList>
            <consortium name="DOE Joint Genome Institute"/>
            <consortium name="Mycorrhizal Genomics Consortium"/>
            <person name="Kohler A."/>
            <person name="Kuo A."/>
            <person name="Nagy L.G."/>
            <person name="Floudas D."/>
            <person name="Copeland A."/>
            <person name="Barry K.W."/>
            <person name="Cichocki N."/>
            <person name="Veneault-Fourrey C."/>
            <person name="LaButti K."/>
            <person name="Lindquist E.A."/>
            <person name="Lipzen A."/>
            <person name="Lundell T."/>
            <person name="Morin E."/>
            <person name="Murat C."/>
            <person name="Riley R."/>
            <person name="Ohm R."/>
            <person name="Sun H."/>
            <person name="Tunlid A."/>
            <person name="Henrissat B."/>
            <person name="Grigoriev I.V."/>
            <person name="Hibbett D.S."/>
            <person name="Martin F."/>
        </authorList>
    </citation>
    <scope>NUCLEOTIDE SEQUENCE [LARGE SCALE GENOMIC DNA]</scope>
    <source>
        <strain evidence="1 3">441</strain>
    </source>
</reference>